<organism evidence="1">
    <name type="scientific">bioreactor metagenome</name>
    <dbReference type="NCBI Taxonomy" id="1076179"/>
    <lineage>
        <taxon>unclassified sequences</taxon>
        <taxon>metagenomes</taxon>
        <taxon>ecological metagenomes</taxon>
    </lineage>
</organism>
<gene>
    <name evidence="1" type="ORF">SDC9_63696</name>
</gene>
<accession>A0A644XNG4</accession>
<dbReference type="EMBL" id="VSSQ01002771">
    <property type="protein sequence ID" value="MPM17308.1"/>
    <property type="molecule type" value="Genomic_DNA"/>
</dbReference>
<proteinExistence type="predicted"/>
<dbReference type="AlphaFoldDB" id="A0A644XNG4"/>
<sequence>MRRADFRMTEAAQRRWRARADARASICTSHLRDAFLQGGGHGKQGQEATHLEHFAHHVLQADEHHLSLAGTQLLAGHQHHAQACGADVVERGEVQHQALHTRIQTLGDEALHLGRAAAVQSAAGAHDQQVFAAFLFNAHVVNPLEMVCTLLANQRVDELYEACVRKARGSCAMTGHHWRREWHS</sequence>
<protein>
    <submittedName>
        <fullName evidence="1">Uncharacterized protein</fullName>
    </submittedName>
</protein>
<reference evidence="1" key="1">
    <citation type="submission" date="2019-08" db="EMBL/GenBank/DDBJ databases">
        <authorList>
            <person name="Kucharzyk K."/>
            <person name="Murdoch R.W."/>
            <person name="Higgins S."/>
            <person name="Loffler F."/>
        </authorList>
    </citation>
    <scope>NUCLEOTIDE SEQUENCE</scope>
</reference>
<evidence type="ECO:0000313" key="1">
    <source>
        <dbReference type="EMBL" id="MPM17308.1"/>
    </source>
</evidence>
<comment type="caution">
    <text evidence="1">The sequence shown here is derived from an EMBL/GenBank/DDBJ whole genome shotgun (WGS) entry which is preliminary data.</text>
</comment>
<name>A0A644XNG4_9ZZZZ</name>